<dbReference type="InterPro" id="IPR045028">
    <property type="entry name" value="DinG/Rad3-like"/>
</dbReference>
<dbReference type="Proteomes" id="UP000248330">
    <property type="component" value="Unassembled WGS sequence"/>
</dbReference>
<evidence type="ECO:0000256" key="5">
    <source>
        <dbReference type="ARBA" id="ARBA00022840"/>
    </source>
</evidence>
<dbReference type="GO" id="GO:0005524">
    <property type="term" value="F:ATP binding"/>
    <property type="evidence" value="ECO:0007669"/>
    <property type="project" value="UniProtKB-KW"/>
</dbReference>
<protein>
    <submittedName>
        <fullName evidence="12">ATP-dependent DNA helicase DinG</fullName>
    </submittedName>
</protein>
<proteinExistence type="inferred from homology"/>
<evidence type="ECO:0000256" key="1">
    <source>
        <dbReference type="ARBA" id="ARBA00022723"/>
    </source>
</evidence>
<evidence type="ECO:0000313" key="12">
    <source>
        <dbReference type="EMBL" id="PXV71164.1"/>
    </source>
</evidence>
<comment type="caution">
    <text evidence="12">The sequence shown here is derived from an EMBL/GenBank/DDBJ whole genome shotgun (WGS) entry which is preliminary data.</text>
</comment>
<dbReference type="GO" id="GO:0051536">
    <property type="term" value="F:iron-sulfur cluster binding"/>
    <property type="evidence" value="ECO:0007669"/>
    <property type="project" value="UniProtKB-KW"/>
</dbReference>
<dbReference type="InterPro" id="IPR027417">
    <property type="entry name" value="P-loop_NTPase"/>
</dbReference>
<reference evidence="12 13" key="1">
    <citation type="submission" date="2018-04" db="EMBL/GenBank/DDBJ databases">
        <title>Genomic Encyclopedia of Type Strains, Phase IV (KMG-IV): sequencing the most valuable type-strain genomes for metagenomic binning, comparative biology and taxonomic classification.</title>
        <authorList>
            <person name="Goeker M."/>
        </authorList>
    </citation>
    <scope>NUCLEOTIDE SEQUENCE [LARGE SCALE GENOMIC DNA]</scope>
    <source>
        <strain evidence="12 13">DSM 104150</strain>
    </source>
</reference>
<keyword evidence="5" id="KW-0067">ATP-binding</keyword>
<keyword evidence="13" id="KW-1185">Reference proteome</keyword>
<evidence type="ECO:0000256" key="2">
    <source>
        <dbReference type="ARBA" id="ARBA00022741"/>
    </source>
</evidence>
<sequence length="656" mass="71774">MRANGVDAAHADLAIGTELLGADGPLAQRIEGFAPRAAQQRMADAVAAALRDAETLAVEAGTGTGKTYAYLVPVLLSGMRTVISTGTRTLQDQLFHRDLPRVREALAAPVRVALLKGRGNYLCLHRMKRARGLPAMRALFDQLRAVEEWARRTERGELSELGEFREDSPLTRQITSTADNCLGSRCDDFDDCFVAIARRRAQAADVVVVNHHLLLSDFTLKDQGFGQILSGSDAVILDEAHQLPELAAQFFGRRVSTRQIQELARDAHVEAQNCGDLPELAEAAQRLSADVTRLEACFVPGSGRQLLARFRADGVAELPLEQLGQSLDELYALLRPLEERNAEIAGVLERTHGLREHWQHILELPPDEDDAPRAEVRWVEPLMRGGSFHATPIELAEGFRRMRETYPGAWVLTSATLAAGGDFSHFVRTLGIEDARTECLDSPFDYAQQARLYLPRGLPEPNQPGYAEAVAAAALPVIEASGGGAFVLCTSHRALRVIAQQLRARLSLRVLVQGEDTRSALLDDFTADGNAVLVGTSSFWEGVDVRGQALRLVIIDRLPFAAPGDPVLDAKIAAIRSAGGKPFFELQLPEAIVTLRQGVGRLIRDNADHGLLMLCDPRLTQKAYGRQVLAALPRMPVLRELEDATAWMRHLAETVS</sequence>
<evidence type="ECO:0000256" key="6">
    <source>
        <dbReference type="ARBA" id="ARBA00023004"/>
    </source>
</evidence>
<dbReference type="InterPro" id="IPR006555">
    <property type="entry name" value="ATP-dep_Helicase_C"/>
</dbReference>
<dbReference type="Gene3D" id="3.40.50.300">
    <property type="entry name" value="P-loop containing nucleotide triphosphate hydrolases"/>
    <property type="match status" value="2"/>
</dbReference>
<evidence type="ECO:0000313" key="13">
    <source>
        <dbReference type="Proteomes" id="UP000248330"/>
    </source>
</evidence>
<keyword evidence="8" id="KW-0238">DNA-binding</keyword>
<dbReference type="PROSITE" id="PS51193">
    <property type="entry name" value="HELICASE_ATP_BIND_2"/>
    <property type="match status" value="1"/>
</dbReference>
<keyword evidence="2" id="KW-0547">Nucleotide-binding</keyword>
<dbReference type="SUPFAM" id="SSF52540">
    <property type="entry name" value="P-loop containing nucleoside triphosphate hydrolases"/>
    <property type="match status" value="2"/>
</dbReference>
<dbReference type="GO" id="GO:0046872">
    <property type="term" value="F:metal ion binding"/>
    <property type="evidence" value="ECO:0007669"/>
    <property type="project" value="UniProtKB-KW"/>
</dbReference>
<gene>
    <name evidence="12" type="ORF">C8D93_101205</name>
</gene>
<dbReference type="InterPro" id="IPR011545">
    <property type="entry name" value="DEAD/DEAH_box_helicase_dom"/>
</dbReference>
<comment type="similarity">
    <text evidence="10">Belongs to the helicase family. DinG subfamily.</text>
</comment>
<dbReference type="Pfam" id="PF06733">
    <property type="entry name" value="DEAD_2"/>
    <property type="match status" value="1"/>
</dbReference>
<organism evidence="12 13">
    <name type="scientific">Sinimarinibacterium flocculans</name>
    <dbReference type="NCBI Taxonomy" id="985250"/>
    <lineage>
        <taxon>Bacteria</taxon>
        <taxon>Pseudomonadati</taxon>
        <taxon>Pseudomonadota</taxon>
        <taxon>Gammaproteobacteria</taxon>
        <taxon>Nevskiales</taxon>
        <taxon>Nevskiaceae</taxon>
        <taxon>Sinimarinibacterium</taxon>
    </lineage>
</organism>
<keyword evidence="4 12" id="KW-0347">Helicase</keyword>
<evidence type="ECO:0000256" key="10">
    <source>
        <dbReference type="ARBA" id="ARBA00038058"/>
    </source>
</evidence>
<dbReference type="Pfam" id="PF00270">
    <property type="entry name" value="DEAD"/>
    <property type="match status" value="1"/>
</dbReference>
<dbReference type="InterPro" id="IPR010614">
    <property type="entry name" value="RAD3-like_helicase_DEAD"/>
</dbReference>
<keyword evidence="6" id="KW-0408">Iron</keyword>
<feature type="domain" description="Helicase ATP-binding" evidence="11">
    <location>
        <begin position="25"/>
        <end position="310"/>
    </location>
</feature>
<evidence type="ECO:0000256" key="8">
    <source>
        <dbReference type="ARBA" id="ARBA00023125"/>
    </source>
</evidence>
<keyword evidence="7" id="KW-0411">Iron-sulfur</keyword>
<dbReference type="InterPro" id="IPR014013">
    <property type="entry name" value="Helic_SF1/SF2_ATP-bd_DinG/Rad3"/>
</dbReference>
<dbReference type="GO" id="GO:0006281">
    <property type="term" value="P:DNA repair"/>
    <property type="evidence" value="ECO:0007669"/>
    <property type="project" value="TreeGrafter"/>
</dbReference>
<dbReference type="GO" id="GO:0016818">
    <property type="term" value="F:hydrolase activity, acting on acid anhydrides, in phosphorus-containing anhydrides"/>
    <property type="evidence" value="ECO:0007669"/>
    <property type="project" value="InterPro"/>
</dbReference>
<dbReference type="GO" id="GO:0003678">
    <property type="term" value="F:DNA helicase activity"/>
    <property type="evidence" value="ECO:0007669"/>
    <property type="project" value="InterPro"/>
</dbReference>
<dbReference type="EMBL" id="QICN01000001">
    <property type="protein sequence ID" value="PXV71164.1"/>
    <property type="molecule type" value="Genomic_DNA"/>
</dbReference>
<accession>A0A318EK01</accession>
<keyword evidence="3" id="KW-0378">Hydrolase</keyword>
<dbReference type="AlphaFoldDB" id="A0A318EK01"/>
<dbReference type="Pfam" id="PF13307">
    <property type="entry name" value="Helicase_C_2"/>
    <property type="match status" value="1"/>
</dbReference>
<dbReference type="PANTHER" id="PTHR11472">
    <property type="entry name" value="DNA REPAIR DEAD HELICASE RAD3/XP-D SUBFAMILY MEMBER"/>
    <property type="match status" value="1"/>
</dbReference>
<dbReference type="GO" id="GO:0003677">
    <property type="term" value="F:DNA binding"/>
    <property type="evidence" value="ECO:0007669"/>
    <property type="project" value="UniProtKB-KW"/>
</dbReference>
<keyword evidence="9" id="KW-0413">Isomerase</keyword>
<dbReference type="OrthoDB" id="9805194at2"/>
<evidence type="ECO:0000256" key="4">
    <source>
        <dbReference type="ARBA" id="ARBA00022806"/>
    </source>
</evidence>
<evidence type="ECO:0000256" key="3">
    <source>
        <dbReference type="ARBA" id="ARBA00022801"/>
    </source>
</evidence>
<keyword evidence="1" id="KW-0479">Metal-binding</keyword>
<dbReference type="PANTHER" id="PTHR11472:SF34">
    <property type="entry name" value="REGULATOR OF TELOMERE ELONGATION HELICASE 1"/>
    <property type="match status" value="1"/>
</dbReference>
<dbReference type="SMART" id="SM00491">
    <property type="entry name" value="HELICc2"/>
    <property type="match status" value="1"/>
</dbReference>
<name>A0A318EK01_9GAMM</name>
<evidence type="ECO:0000256" key="7">
    <source>
        <dbReference type="ARBA" id="ARBA00023014"/>
    </source>
</evidence>
<evidence type="ECO:0000259" key="11">
    <source>
        <dbReference type="PROSITE" id="PS51193"/>
    </source>
</evidence>
<evidence type="ECO:0000256" key="9">
    <source>
        <dbReference type="ARBA" id="ARBA00023235"/>
    </source>
</evidence>